<sequence length="556" mass="61748">MKKIATSGLCVLVFAWLVPNHYSPWISFYNEFLAAVGLWILALSLFWHTEKLILPRTVGIPVVLGLLMIGGDWYAGRIVFQSDVGYGLIYLSILLLSGVVGANLGMGYLSKNFNYPLKNKFVINLTWSLVVGALVSAIIGTIQWMKWPAGLWIMESQGRAYSNLAQPNHYATLLAMGVGGAGLLFETKQVSKSIFYGIVLWLCWGVLSSESRTGFLAVALIFVIWTLNKNSLPTQSGCWWRLIGVLTIWMTARVMWPRFSELMGASESRNIINFHSDSRLILWKQLGAAIVEHPWHGYGWLQIGRAQDVVAPEISAQAVSYSHNLFLDITLWFGLPLSILLLILSFKWIQSVFVPSLPERIYPLAVIAPLALHSMLEFPYAYTYFLIAGGLFVGVISAMKNEPALRLPKFLLVILLISTATAGMALMRVQTSAEEPLRMALSGDHLFGGPPVDAPPSVLGLGVDVSALIETLSYHGPETPISVEQAKRIAWRYPSVSTHRRRVISLFGIGDFTEACRALTAFKSLYDKNEYLRLLLSIRLLINEKPSSGDSLKLCH</sequence>
<feature type="domain" description="Protein glycosylation ligase" evidence="8">
    <location>
        <begin position="160"/>
        <end position="185"/>
    </location>
</feature>
<feature type="transmembrane region" description="Helical" evidence="5">
    <location>
        <begin position="25"/>
        <end position="46"/>
    </location>
</feature>
<dbReference type="Pfam" id="PF15864">
    <property type="entry name" value="PglL_A"/>
    <property type="match status" value="1"/>
</dbReference>
<dbReference type="InterPro" id="IPR021797">
    <property type="entry name" value="Wzy_C_2"/>
</dbReference>
<dbReference type="OrthoDB" id="4448at2"/>
<evidence type="ECO:0000313" key="10">
    <source>
        <dbReference type="Proteomes" id="UP000198781"/>
    </source>
</evidence>
<reference evidence="9 10" key="1">
    <citation type="submission" date="2016-10" db="EMBL/GenBank/DDBJ databases">
        <authorList>
            <person name="de Groot N.N."/>
        </authorList>
    </citation>
    <scope>NUCLEOTIDE SEQUENCE [LARGE SCALE GENOMIC DNA]</scope>
    <source>
        <strain evidence="9 10">DSM 16619</strain>
    </source>
</reference>
<dbReference type="PANTHER" id="PTHR37422:SF21">
    <property type="entry name" value="EXOQ-LIKE PROTEIN"/>
    <property type="match status" value="1"/>
</dbReference>
<dbReference type="InterPro" id="IPR051533">
    <property type="entry name" value="WaaL-like"/>
</dbReference>
<keyword evidence="9" id="KW-0436">Ligase</keyword>
<dbReference type="AlphaFoldDB" id="A0A1G6RVY3"/>
<dbReference type="GO" id="GO:0016874">
    <property type="term" value="F:ligase activity"/>
    <property type="evidence" value="ECO:0007669"/>
    <property type="project" value="UniProtKB-KW"/>
</dbReference>
<feature type="transmembrane region" description="Helical" evidence="5">
    <location>
        <begin position="194"/>
        <end position="227"/>
    </location>
</feature>
<evidence type="ECO:0000256" key="5">
    <source>
        <dbReference type="SAM" id="Phobius"/>
    </source>
</evidence>
<evidence type="ECO:0000256" key="3">
    <source>
        <dbReference type="ARBA" id="ARBA00022989"/>
    </source>
</evidence>
<feature type="transmembrane region" description="Helical" evidence="5">
    <location>
        <begin position="410"/>
        <end position="429"/>
    </location>
</feature>
<name>A0A1G6RVY3_9BURK</name>
<protein>
    <submittedName>
        <fullName evidence="9">O-antigen ligase</fullName>
    </submittedName>
</protein>
<evidence type="ECO:0000259" key="6">
    <source>
        <dbReference type="Pfam" id="PF04932"/>
    </source>
</evidence>
<feature type="transmembrane region" description="Helical" evidence="5">
    <location>
        <begin position="239"/>
        <end position="256"/>
    </location>
</feature>
<feature type="transmembrane region" description="Helical" evidence="5">
    <location>
        <begin position="88"/>
        <end position="109"/>
    </location>
</feature>
<dbReference type="InterPro" id="IPR031726">
    <property type="entry name" value="PglL_A"/>
</dbReference>
<keyword evidence="3 5" id="KW-1133">Transmembrane helix</keyword>
<evidence type="ECO:0000259" key="8">
    <source>
        <dbReference type="Pfam" id="PF15864"/>
    </source>
</evidence>
<dbReference type="STRING" id="187868.SAMN05192589_104252"/>
<comment type="subcellular location">
    <subcellularLocation>
        <location evidence="1">Membrane</location>
        <topology evidence="1">Multi-pass membrane protein</topology>
    </subcellularLocation>
</comment>
<feature type="domain" description="O-antigen ligase-related" evidence="6">
    <location>
        <begin position="198"/>
        <end position="341"/>
    </location>
</feature>
<feature type="transmembrane region" description="Helical" evidence="5">
    <location>
        <begin position="169"/>
        <end position="187"/>
    </location>
</feature>
<dbReference type="Proteomes" id="UP000198781">
    <property type="component" value="Unassembled WGS sequence"/>
</dbReference>
<evidence type="ECO:0000259" key="7">
    <source>
        <dbReference type="Pfam" id="PF11846"/>
    </source>
</evidence>
<dbReference type="Pfam" id="PF04932">
    <property type="entry name" value="Wzy_C"/>
    <property type="match status" value="1"/>
</dbReference>
<evidence type="ECO:0000256" key="4">
    <source>
        <dbReference type="ARBA" id="ARBA00023136"/>
    </source>
</evidence>
<feature type="transmembrane region" description="Helical" evidence="5">
    <location>
        <begin position="58"/>
        <end position="76"/>
    </location>
</feature>
<dbReference type="InterPro" id="IPR007016">
    <property type="entry name" value="O-antigen_ligase-rel_domated"/>
</dbReference>
<feature type="domain" description="Virulence factor membrane-bound polymerase C-terminal" evidence="7">
    <location>
        <begin position="364"/>
        <end position="427"/>
    </location>
</feature>
<dbReference type="PANTHER" id="PTHR37422">
    <property type="entry name" value="TEICHURONIC ACID BIOSYNTHESIS PROTEIN TUAE"/>
    <property type="match status" value="1"/>
</dbReference>
<organism evidence="9 10">
    <name type="scientific">Paracidovorax valerianellae</name>
    <dbReference type="NCBI Taxonomy" id="187868"/>
    <lineage>
        <taxon>Bacteria</taxon>
        <taxon>Pseudomonadati</taxon>
        <taxon>Pseudomonadota</taxon>
        <taxon>Betaproteobacteria</taxon>
        <taxon>Burkholderiales</taxon>
        <taxon>Comamonadaceae</taxon>
        <taxon>Paracidovorax</taxon>
    </lineage>
</organism>
<keyword evidence="4 5" id="KW-0472">Membrane</keyword>
<feature type="transmembrane region" description="Helical" evidence="5">
    <location>
        <begin position="325"/>
        <end position="349"/>
    </location>
</feature>
<feature type="transmembrane region" description="Helical" evidence="5">
    <location>
        <begin position="121"/>
        <end position="145"/>
    </location>
</feature>
<feature type="transmembrane region" description="Helical" evidence="5">
    <location>
        <begin position="380"/>
        <end position="398"/>
    </location>
</feature>
<dbReference type="EMBL" id="FMZC01000004">
    <property type="protein sequence ID" value="SDD08613.1"/>
    <property type="molecule type" value="Genomic_DNA"/>
</dbReference>
<accession>A0A1G6RVY3</accession>
<gene>
    <name evidence="9" type="ORF">SAMN05192589_104252</name>
</gene>
<evidence type="ECO:0000256" key="2">
    <source>
        <dbReference type="ARBA" id="ARBA00022692"/>
    </source>
</evidence>
<evidence type="ECO:0000313" key="9">
    <source>
        <dbReference type="EMBL" id="SDD08613.1"/>
    </source>
</evidence>
<keyword evidence="2 5" id="KW-0812">Transmembrane</keyword>
<evidence type="ECO:0000256" key="1">
    <source>
        <dbReference type="ARBA" id="ARBA00004141"/>
    </source>
</evidence>
<dbReference type="RefSeq" id="WP_092742586.1">
    <property type="nucleotide sequence ID" value="NZ_FMZC01000004.1"/>
</dbReference>
<keyword evidence="10" id="KW-1185">Reference proteome</keyword>
<proteinExistence type="predicted"/>
<dbReference type="Pfam" id="PF11846">
    <property type="entry name" value="Wzy_C_2"/>
    <property type="match status" value="1"/>
</dbReference>
<dbReference type="GO" id="GO:0016020">
    <property type="term" value="C:membrane"/>
    <property type="evidence" value="ECO:0007669"/>
    <property type="project" value="UniProtKB-SubCell"/>
</dbReference>